<sequence>MSGYAVKTFWKMDSGAIHFRGARPFKGIEFHLVRETEISDFPD</sequence>
<dbReference type="RefSeq" id="XP_024347745.1">
    <property type="nucleotide sequence ID" value="XM_024497824.1"/>
</dbReference>
<dbReference type="EMBL" id="APAU02000111">
    <property type="protein sequence ID" value="EUB56549.1"/>
    <property type="molecule type" value="Genomic_DNA"/>
</dbReference>
<comment type="caution">
    <text evidence="1">The sequence shown here is derived from an EMBL/GenBank/DDBJ whole genome shotgun (WGS) entry which is preliminary data.</text>
</comment>
<reference evidence="1 2" key="1">
    <citation type="journal article" date="2013" name="Nat. Genet.">
        <title>The genome of the hydatid tapeworm Echinococcus granulosus.</title>
        <authorList>
            <person name="Zheng H."/>
            <person name="Zhang W."/>
            <person name="Zhang L."/>
            <person name="Zhang Z."/>
            <person name="Li J."/>
            <person name="Lu G."/>
            <person name="Zhu Y."/>
            <person name="Wang Y."/>
            <person name="Huang Y."/>
            <person name="Liu J."/>
            <person name="Kang H."/>
            <person name="Chen J."/>
            <person name="Wang L."/>
            <person name="Chen A."/>
            <person name="Yu S."/>
            <person name="Gao Z."/>
            <person name="Jin L."/>
            <person name="Gu W."/>
            <person name="Wang Z."/>
            <person name="Zhao L."/>
            <person name="Shi B."/>
            <person name="Wen H."/>
            <person name="Lin R."/>
            <person name="Jones M.K."/>
            <person name="Brejova B."/>
            <person name="Vinar T."/>
            <person name="Zhao G."/>
            <person name="McManus D.P."/>
            <person name="Chen Z."/>
            <person name="Zhou Y."/>
            <person name="Wang S."/>
        </authorList>
    </citation>
    <scope>NUCLEOTIDE SEQUENCE [LARGE SCALE GENOMIC DNA]</scope>
</reference>
<dbReference type="Proteomes" id="UP000019149">
    <property type="component" value="Unassembled WGS sequence"/>
</dbReference>
<dbReference type="KEGG" id="egl:EGR_08575"/>
<dbReference type="AlphaFoldDB" id="W6UT39"/>
<gene>
    <name evidence="1" type="ORF">EGR_08575</name>
</gene>
<proteinExistence type="predicted"/>
<evidence type="ECO:0000313" key="1">
    <source>
        <dbReference type="EMBL" id="EUB56549.1"/>
    </source>
</evidence>
<keyword evidence="2" id="KW-1185">Reference proteome</keyword>
<evidence type="ECO:0000313" key="2">
    <source>
        <dbReference type="Proteomes" id="UP000019149"/>
    </source>
</evidence>
<organism evidence="1 2">
    <name type="scientific">Echinococcus granulosus</name>
    <name type="common">Hydatid tapeworm</name>
    <dbReference type="NCBI Taxonomy" id="6210"/>
    <lineage>
        <taxon>Eukaryota</taxon>
        <taxon>Metazoa</taxon>
        <taxon>Spiralia</taxon>
        <taxon>Lophotrochozoa</taxon>
        <taxon>Platyhelminthes</taxon>
        <taxon>Cestoda</taxon>
        <taxon>Eucestoda</taxon>
        <taxon>Cyclophyllidea</taxon>
        <taxon>Taeniidae</taxon>
        <taxon>Echinococcus</taxon>
        <taxon>Echinococcus granulosus group</taxon>
    </lineage>
</organism>
<dbReference type="CTD" id="36344290"/>
<accession>W6UT39</accession>
<protein>
    <submittedName>
        <fullName evidence="1">Uncharacterized protein</fullName>
    </submittedName>
</protein>
<name>W6UT39_ECHGR</name>
<dbReference type="GeneID" id="36344290"/>